<feature type="binding site" evidence="8">
    <location>
        <position position="363"/>
    </location>
    <ligand>
        <name>Zn(2+)</name>
        <dbReference type="ChEBI" id="CHEBI:29105"/>
        <note>catalytic</note>
    </ligand>
</feature>
<evidence type="ECO:0000259" key="13">
    <source>
        <dbReference type="PROSITE" id="PS50215"/>
    </source>
</evidence>
<keyword evidence="8" id="KW-0479">Metal-binding</keyword>
<feature type="compositionally biased region" description="Low complexity" evidence="9">
    <location>
        <begin position="761"/>
        <end position="773"/>
    </location>
</feature>
<dbReference type="Pfam" id="PF00200">
    <property type="entry name" value="Disintegrin"/>
    <property type="match status" value="1"/>
</dbReference>
<comment type="subcellular location">
    <subcellularLocation>
        <location evidence="1">Membrane</location>
        <topology evidence="1">Single-pass type I membrane protein</topology>
    </subcellularLocation>
</comment>
<evidence type="ECO:0000256" key="8">
    <source>
        <dbReference type="PROSITE-ProRule" id="PRU00276"/>
    </source>
</evidence>
<dbReference type="FunFam" id="3.40.390.10:FF:000002">
    <property type="entry name" value="Disintegrin and metalloproteinase domain-containing protein 22"/>
    <property type="match status" value="1"/>
</dbReference>
<evidence type="ECO:0000256" key="2">
    <source>
        <dbReference type="ARBA" id="ARBA00022692"/>
    </source>
</evidence>
<dbReference type="GO" id="GO:0046872">
    <property type="term" value="F:metal ion binding"/>
    <property type="evidence" value="ECO:0007669"/>
    <property type="project" value="UniProtKB-KW"/>
</dbReference>
<dbReference type="Pfam" id="PF08516">
    <property type="entry name" value="ADAM_CR"/>
    <property type="match status" value="1"/>
</dbReference>
<evidence type="ECO:0000256" key="5">
    <source>
        <dbReference type="ARBA" id="ARBA00023157"/>
    </source>
</evidence>
<organism evidence="14 15">
    <name type="scientific">Cyprinus carpio carpio</name>
    <dbReference type="NCBI Taxonomy" id="630221"/>
    <lineage>
        <taxon>Eukaryota</taxon>
        <taxon>Metazoa</taxon>
        <taxon>Chordata</taxon>
        <taxon>Craniata</taxon>
        <taxon>Vertebrata</taxon>
        <taxon>Euteleostomi</taxon>
        <taxon>Actinopterygii</taxon>
        <taxon>Neopterygii</taxon>
        <taxon>Teleostei</taxon>
        <taxon>Ostariophysi</taxon>
        <taxon>Cypriniformes</taxon>
        <taxon>Cyprinidae</taxon>
        <taxon>Cyprininae</taxon>
        <taxon>Cyprinus</taxon>
    </lineage>
</organism>
<dbReference type="SUPFAM" id="SSF57552">
    <property type="entry name" value="Blood coagulation inhibitor (disintegrin)"/>
    <property type="match status" value="1"/>
</dbReference>
<feature type="active site" evidence="8">
    <location>
        <position position="360"/>
    </location>
</feature>
<dbReference type="GO" id="GO:0051044">
    <property type="term" value="P:positive regulation of membrane protein ectodomain proteolysis"/>
    <property type="evidence" value="ECO:0007669"/>
    <property type="project" value="TreeGrafter"/>
</dbReference>
<dbReference type="PROSITE" id="PS50215">
    <property type="entry name" value="ADAM_MEPRO"/>
    <property type="match status" value="1"/>
</dbReference>
<feature type="disulfide bond" evidence="7">
    <location>
        <begin position="656"/>
        <end position="666"/>
    </location>
</feature>
<proteinExistence type="predicted"/>
<dbReference type="PROSITE" id="PS50214">
    <property type="entry name" value="DISINTEGRIN_2"/>
    <property type="match status" value="1"/>
</dbReference>
<dbReference type="PANTHER" id="PTHR11905">
    <property type="entry name" value="ADAM A DISINTEGRIN AND METALLOPROTEASE DOMAIN"/>
    <property type="match status" value="1"/>
</dbReference>
<dbReference type="Gene3D" id="4.10.70.10">
    <property type="entry name" value="Disintegrin domain"/>
    <property type="match status" value="1"/>
</dbReference>
<dbReference type="SMART" id="SM00050">
    <property type="entry name" value="DISIN"/>
    <property type="match status" value="1"/>
</dbReference>
<dbReference type="AlphaFoldDB" id="A0A9J8BXA3"/>
<evidence type="ECO:0000256" key="7">
    <source>
        <dbReference type="PROSITE-ProRule" id="PRU00076"/>
    </source>
</evidence>
<feature type="region of interest" description="Disordered" evidence="9">
    <location>
        <begin position="757"/>
        <end position="837"/>
    </location>
</feature>
<dbReference type="Pfam" id="PF01421">
    <property type="entry name" value="Reprolysin"/>
    <property type="match status" value="1"/>
</dbReference>
<name>A0A9J8BXA3_CYPCA</name>
<dbReference type="GO" id="GO:0050839">
    <property type="term" value="F:cell adhesion molecule binding"/>
    <property type="evidence" value="ECO:0007669"/>
    <property type="project" value="TreeGrafter"/>
</dbReference>
<dbReference type="InterPro" id="IPR006586">
    <property type="entry name" value="ADAM_Cys-rich"/>
</dbReference>
<evidence type="ECO:0000256" key="9">
    <source>
        <dbReference type="SAM" id="MobiDB-lite"/>
    </source>
</evidence>
<dbReference type="InterPro" id="IPR036436">
    <property type="entry name" value="Disintegrin_dom_sf"/>
</dbReference>
<dbReference type="Pfam" id="PF01562">
    <property type="entry name" value="Pep_M12B_propep"/>
    <property type="match status" value="1"/>
</dbReference>
<dbReference type="GO" id="GO:0022407">
    <property type="term" value="P:regulation of cell-cell adhesion"/>
    <property type="evidence" value="ECO:0007669"/>
    <property type="project" value="TreeGrafter"/>
</dbReference>
<reference evidence="14" key="2">
    <citation type="submission" date="2025-09" db="UniProtKB">
        <authorList>
            <consortium name="Ensembl"/>
        </authorList>
    </citation>
    <scope>IDENTIFICATION</scope>
</reference>
<evidence type="ECO:0000259" key="12">
    <source>
        <dbReference type="PROSITE" id="PS50214"/>
    </source>
</evidence>
<dbReference type="CDD" id="cd04269">
    <property type="entry name" value="ZnMc_adamalysin_II_like"/>
    <property type="match status" value="1"/>
</dbReference>
<dbReference type="InterPro" id="IPR001590">
    <property type="entry name" value="Peptidase_M12B"/>
</dbReference>
<dbReference type="GO" id="GO:0016020">
    <property type="term" value="C:membrane"/>
    <property type="evidence" value="ECO:0007669"/>
    <property type="project" value="UniProtKB-SubCell"/>
</dbReference>
<dbReference type="Proteomes" id="UP001108240">
    <property type="component" value="Unplaced"/>
</dbReference>
<dbReference type="SUPFAM" id="SSF55486">
    <property type="entry name" value="Metalloproteases ('zincins'), catalytic domain"/>
    <property type="match status" value="1"/>
</dbReference>
<keyword evidence="5 7" id="KW-1015">Disulfide bond</keyword>
<feature type="disulfide bond" evidence="7">
    <location>
        <begin position="674"/>
        <end position="683"/>
    </location>
</feature>
<reference evidence="14" key="1">
    <citation type="submission" date="2025-08" db="UniProtKB">
        <authorList>
            <consortium name="Ensembl"/>
        </authorList>
    </citation>
    <scope>IDENTIFICATION</scope>
</reference>
<keyword evidence="8" id="KW-0862">Zinc</keyword>
<accession>A0A9J8BXA3</accession>
<feature type="binding site" evidence="8">
    <location>
        <position position="369"/>
    </location>
    <ligand>
        <name>Zn(2+)</name>
        <dbReference type="ChEBI" id="CHEBI:29105"/>
        <note>catalytic</note>
    </ligand>
</feature>
<evidence type="ECO:0000256" key="10">
    <source>
        <dbReference type="SAM" id="Phobius"/>
    </source>
</evidence>
<evidence type="ECO:0000256" key="4">
    <source>
        <dbReference type="ARBA" id="ARBA00023136"/>
    </source>
</evidence>
<keyword evidence="4 10" id="KW-0472">Membrane</keyword>
<feature type="domain" description="Disintegrin" evidence="12">
    <location>
        <begin position="431"/>
        <end position="517"/>
    </location>
</feature>
<dbReference type="InterPro" id="IPR034027">
    <property type="entry name" value="Reprolysin_adamalysin"/>
</dbReference>
<dbReference type="GO" id="GO:0004222">
    <property type="term" value="F:metalloendopeptidase activity"/>
    <property type="evidence" value="ECO:0007669"/>
    <property type="project" value="InterPro"/>
</dbReference>
<keyword evidence="15" id="KW-1185">Reference proteome</keyword>
<dbReference type="GO" id="GO:0006954">
    <property type="term" value="P:inflammatory response"/>
    <property type="evidence" value="ECO:0007669"/>
    <property type="project" value="TreeGrafter"/>
</dbReference>
<feature type="domain" description="EGF-like" evidence="11">
    <location>
        <begin position="652"/>
        <end position="684"/>
    </location>
</feature>
<dbReference type="GO" id="GO:0002693">
    <property type="term" value="P:positive regulation of cellular extravasation"/>
    <property type="evidence" value="ECO:0007669"/>
    <property type="project" value="TreeGrafter"/>
</dbReference>
<dbReference type="InterPro" id="IPR002870">
    <property type="entry name" value="Peptidase_M12B_N"/>
</dbReference>
<feature type="binding site" evidence="8">
    <location>
        <position position="359"/>
    </location>
    <ligand>
        <name>Zn(2+)</name>
        <dbReference type="ChEBI" id="CHEBI:29105"/>
        <note>catalytic</note>
    </ligand>
</feature>
<dbReference type="InterPro" id="IPR018358">
    <property type="entry name" value="Disintegrin_CS"/>
</dbReference>
<dbReference type="PANTHER" id="PTHR11905:SF20">
    <property type="entry name" value="DISINTEGRIN AND METALLOPROTEINASE DOMAIN-CONTAINING PROTEIN 8"/>
    <property type="match status" value="1"/>
</dbReference>
<dbReference type="GeneTree" id="ENSGT00940000158585"/>
<dbReference type="PRINTS" id="PR00289">
    <property type="entry name" value="DISINTEGRIN"/>
</dbReference>
<feature type="disulfide bond" evidence="6">
    <location>
        <begin position="489"/>
        <end position="509"/>
    </location>
</feature>
<feature type="domain" description="Peptidase M12B" evidence="13">
    <location>
        <begin position="224"/>
        <end position="423"/>
    </location>
</feature>
<evidence type="ECO:0000256" key="3">
    <source>
        <dbReference type="ARBA" id="ARBA00022989"/>
    </source>
</evidence>
<evidence type="ECO:0000256" key="6">
    <source>
        <dbReference type="PROSITE-ProRule" id="PRU00068"/>
    </source>
</evidence>
<dbReference type="InterPro" id="IPR000742">
    <property type="entry name" value="EGF"/>
</dbReference>
<dbReference type="FunFam" id="4.10.70.10:FF:000001">
    <property type="entry name" value="Disintegrin and metalloproteinase domain-containing protein 22"/>
    <property type="match status" value="1"/>
</dbReference>
<feature type="transmembrane region" description="Helical" evidence="10">
    <location>
        <begin position="697"/>
        <end position="720"/>
    </location>
</feature>
<dbReference type="GO" id="GO:0006508">
    <property type="term" value="P:proteolysis"/>
    <property type="evidence" value="ECO:0007669"/>
    <property type="project" value="InterPro"/>
</dbReference>
<feature type="compositionally biased region" description="Pro residues" evidence="9">
    <location>
        <begin position="798"/>
        <end position="807"/>
    </location>
</feature>
<protein>
    <submittedName>
        <fullName evidence="14">ADAM metallopeptidase domain 8b</fullName>
    </submittedName>
</protein>
<dbReference type="InterPro" id="IPR001762">
    <property type="entry name" value="Disintegrin_dom"/>
</dbReference>
<sequence>MSHCRYWICCGVSRRVSRKHRCVHAGAIRGRLIRIQISGCVAESIHTLPHVERFDVVRPKRQSVRKVQSDKSPQSHETHPDRLTYKLFFGGKNHVIHLEKNRQLIGHNYTEIYYQDDGLIVSSNPNLKDNCFYHGHIQDLEDSSVSVGICSGIRGFVRVKKQVYLIEPLTNHSDGDHALYKHEHLRWKRSSCGEPSTTIYDHEQPVAVPLKSTRWKTKRFHTPRYVELFLVVDNTEYRNFGSNMDMIRARMLEVANHVDKLYRPHNIRVMLVGLEVWTERNQIVVSVSPDDTLSRFIEWRKSNLLKRVKHDNAQFVTGIDFLNDTVGLANKFAMCAESSAGVNQDHNENSLGLASTIAHEMGHNMGMSHDENHCTCDSSNFNSICIMTERVGTLFPELFSDCSLEQLNGFLDNANPSCLLDTPSSSRLYSGSVCGNAFLDPGEECDCGTVEECENPCCDPMTCRLSEGSQCAHGDCCENCQIKDAESLCRAPENECDIPEYCTGLSEHCPENDFKMNGIPCSSGQGYCYNGQCPTHLQHCQRLWGTGAKVAADACFFRNTFGKNDSHCGKTKGGYRACTKENMFCGKIFCNGGNYYPVTGQKAVIVIFGRFCNIAGDQSEEDALSMVPTGTKCGPNKVCYDYMCQDLNVYGSNDDCSLQCNGRGVCNHKKQCHCKPGWAPPYCEVRYSELPSGQAKITGISVAVAIALLVLALCGVLLYCKRRKAIVSHKTKTPSAGQLNLLFDNNSAKKNRTEISQPISMGTTVTATTMGPTRPAPPPPKKSPSQLQQTIVKQGIKPTPPPVPPVKPSLATGSWRRDSVTGDTVKVALRPPAIPRR</sequence>
<dbReference type="Gene3D" id="3.40.390.10">
    <property type="entry name" value="Collagenase (Catalytic Domain)"/>
    <property type="match status" value="1"/>
</dbReference>
<dbReference type="PROSITE" id="PS50026">
    <property type="entry name" value="EGF_3"/>
    <property type="match status" value="1"/>
</dbReference>
<comment type="caution">
    <text evidence="7">Lacks conserved residue(s) required for the propagation of feature annotation.</text>
</comment>
<dbReference type="Ensembl" id="ENSCCRT00000117886.1">
    <property type="protein sequence ID" value="ENSCCRP00000162062.1"/>
    <property type="gene ID" value="ENSCCRG00000075206.1"/>
</dbReference>
<dbReference type="SMART" id="SM00608">
    <property type="entry name" value="ACR"/>
    <property type="match status" value="1"/>
</dbReference>
<evidence type="ECO:0000313" key="15">
    <source>
        <dbReference type="Proteomes" id="UP001108240"/>
    </source>
</evidence>
<keyword evidence="3 10" id="KW-1133">Transmembrane helix</keyword>
<keyword evidence="2 10" id="KW-0812">Transmembrane</keyword>
<dbReference type="PROSITE" id="PS00427">
    <property type="entry name" value="DISINTEGRIN_1"/>
    <property type="match status" value="1"/>
</dbReference>
<evidence type="ECO:0000259" key="11">
    <source>
        <dbReference type="PROSITE" id="PS50026"/>
    </source>
</evidence>
<dbReference type="PROSITE" id="PS01186">
    <property type="entry name" value="EGF_2"/>
    <property type="match status" value="1"/>
</dbReference>
<evidence type="ECO:0000313" key="14">
    <source>
        <dbReference type="Ensembl" id="ENSCCRP00000162062.1"/>
    </source>
</evidence>
<dbReference type="InterPro" id="IPR024079">
    <property type="entry name" value="MetalloPept_cat_dom_sf"/>
</dbReference>
<evidence type="ECO:0000256" key="1">
    <source>
        <dbReference type="ARBA" id="ARBA00004479"/>
    </source>
</evidence>
<keyword evidence="7" id="KW-0245">EGF-like domain</keyword>